<feature type="compositionally biased region" description="Basic and acidic residues" evidence="1">
    <location>
        <begin position="152"/>
        <end position="166"/>
    </location>
</feature>
<reference evidence="2 3" key="1">
    <citation type="journal article" date="2020" name="IScience">
        <title>Genome Sequencing of the Endangered Kingdonia uniflora (Circaeasteraceae, Ranunculales) Reveals Potential Mechanisms of Evolutionary Specialization.</title>
        <authorList>
            <person name="Sun Y."/>
            <person name="Deng T."/>
            <person name="Zhang A."/>
            <person name="Moore M.J."/>
            <person name="Landis J.B."/>
            <person name="Lin N."/>
            <person name="Zhang H."/>
            <person name="Zhang X."/>
            <person name="Huang J."/>
            <person name="Zhang X."/>
            <person name="Sun H."/>
            <person name="Wang H."/>
        </authorList>
    </citation>
    <scope>NUCLEOTIDE SEQUENCE [LARGE SCALE GENOMIC DNA]</scope>
    <source>
        <strain evidence="2">TB1705</strain>
        <tissue evidence="2">Leaf</tissue>
    </source>
</reference>
<dbReference type="EMBL" id="JACGCM010000333">
    <property type="protein sequence ID" value="KAF6173630.1"/>
    <property type="molecule type" value="Genomic_DNA"/>
</dbReference>
<protein>
    <submittedName>
        <fullName evidence="2">Uncharacterized protein</fullName>
    </submittedName>
</protein>
<feature type="region of interest" description="Disordered" evidence="1">
    <location>
        <begin position="148"/>
        <end position="174"/>
    </location>
</feature>
<dbReference type="AlphaFoldDB" id="A0A7J7P2S0"/>
<keyword evidence="3" id="KW-1185">Reference proteome</keyword>
<evidence type="ECO:0000313" key="3">
    <source>
        <dbReference type="Proteomes" id="UP000541444"/>
    </source>
</evidence>
<comment type="caution">
    <text evidence="2">The sequence shown here is derived from an EMBL/GenBank/DDBJ whole genome shotgun (WGS) entry which is preliminary data.</text>
</comment>
<gene>
    <name evidence="2" type="ORF">GIB67_022989</name>
</gene>
<sequence>MTNPISLILALDTLTDYNFNALIKRPIGSSSKDDLVGLNVEVVPSRLMRSASQGATNFPGVPMARDWVDQLLVHLRVMDDIPEGCKELGSQHHSIHFWTEMPLFVFVFPSIFGQLIGRFKDVSSIPEGCFVDSSDLEGVMCDPHPLFGSSSSEDHVSHEDLTRPATRDSPLPDGARGRNCIMKDMYGRTVAFKIIQLSGVAPEGFYRVIVDEAIRDDVQLFMEGLYVTFLWVKLLYGIRVLPVSSKRHFIIS</sequence>
<dbReference type="Proteomes" id="UP000541444">
    <property type="component" value="Unassembled WGS sequence"/>
</dbReference>
<name>A0A7J7P2S0_9MAGN</name>
<accession>A0A7J7P2S0</accession>
<organism evidence="2 3">
    <name type="scientific">Kingdonia uniflora</name>
    <dbReference type="NCBI Taxonomy" id="39325"/>
    <lineage>
        <taxon>Eukaryota</taxon>
        <taxon>Viridiplantae</taxon>
        <taxon>Streptophyta</taxon>
        <taxon>Embryophyta</taxon>
        <taxon>Tracheophyta</taxon>
        <taxon>Spermatophyta</taxon>
        <taxon>Magnoliopsida</taxon>
        <taxon>Ranunculales</taxon>
        <taxon>Circaeasteraceae</taxon>
        <taxon>Kingdonia</taxon>
    </lineage>
</organism>
<proteinExistence type="predicted"/>
<evidence type="ECO:0000313" key="2">
    <source>
        <dbReference type="EMBL" id="KAF6173630.1"/>
    </source>
</evidence>
<evidence type="ECO:0000256" key="1">
    <source>
        <dbReference type="SAM" id="MobiDB-lite"/>
    </source>
</evidence>